<dbReference type="GO" id="GO:0003700">
    <property type="term" value="F:DNA-binding transcription factor activity"/>
    <property type="evidence" value="ECO:0007669"/>
    <property type="project" value="TreeGrafter"/>
</dbReference>
<name>A0A926DZU7_9FIRM</name>
<proteinExistence type="predicted"/>
<evidence type="ECO:0000259" key="2">
    <source>
        <dbReference type="PROSITE" id="PS50943"/>
    </source>
</evidence>
<evidence type="ECO:0000313" key="4">
    <source>
        <dbReference type="Proteomes" id="UP000653127"/>
    </source>
</evidence>
<comment type="caution">
    <text evidence="3">The sequence shown here is derived from an EMBL/GenBank/DDBJ whole genome shotgun (WGS) entry which is preliminary data.</text>
</comment>
<dbReference type="InterPro" id="IPR010982">
    <property type="entry name" value="Lambda_DNA-bd_dom_sf"/>
</dbReference>
<dbReference type="PANTHER" id="PTHR46797">
    <property type="entry name" value="HTH-TYPE TRANSCRIPTIONAL REGULATOR"/>
    <property type="match status" value="1"/>
</dbReference>
<dbReference type="PANTHER" id="PTHR46797:SF1">
    <property type="entry name" value="METHYLPHOSPHONATE SYNTHASE"/>
    <property type="match status" value="1"/>
</dbReference>
<dbReference type="InterPro" id="IPR050807">
    <property type="entry name" value="TransReg_Diox_bact_type"/>
</dbReference>
<dbReference type="GO" id="GO:0003677">
    <property type="term" value="F:DNA binding"/>
    <property type="evidence" value="ECO:0007669"/>
    <property type="project" value="UniProtKB-KW"/>
</dbReference>
<accession>A0A926DZU7</accession>
<dbReference type="PROSITE" id="PS50943">
    <property type="entry name" value="HTH_CROC1"/>
    <property type="match status" value="1"/>
</dbReference>
<dbReference type="SMART" id="SM00530">
    <property type="entry name" value="HTH_XRE"/>
    <property type="match status" value="1"/>
</dbReference>
<dbReference type="EMBL" id="JACRST010000010">
    <property type="protein sequence ID" value="MBC8546822.1"/>
    <property type="molecule type" value="Genomic_DNA"/>
</dbReference>
<dbReference type="Proteomes" id="UP000653127">
    <property type="component" value="Unassembled WGS sequence"/>
</dbReference>
<reference evidence="3" key="1">
    <citation type="submission" date="2020-08" db="EMBL/GenBank/DDBJ databases">
        <title>Genome public.</title>
        <authorList>
            <person name="Liu C."/>
            <person name="Sun Q."/>
        </authorList>
    </citation>
    <scope>NUCLEOTIDE SEQUENCE</scope>
    <source>
        <strain evidence="3">NSJ-31</strain>
    </source>
</reference>
<evidence type="ECO:0000313" key="3">
    <source>
        <dbReference type="EMBL" id="MBC8546822.1"/>
    </source>
</evidence>
<protein>
    <submittedName>
        <fullName evidence="3">Helix-turn-helix transcriptional regulator</fullName>
    </submittedName>
</protein>
<dbReference type="Pfam" id="PF01381">
    <property type="entry name" value="HTH_3"/>
    <property type="match status" value="1"/>
</dbReference>
<dbReference type="RefSeq" id="WP_249282898.1">
    <property type="nucleotide sequence ID" value="NZ_JACRST010000010.1"/>
</dbReference>
<gene>
    <name evidence="3" type="ORF">H8711_07725</name>
</gene>
<keyword evidence="1" id="KW-0238">DNA-binding</keyword>
<feature type="domain" description="HTH cro/C1-type" evidence="2">
    <location>
        <begin position="8"/>
        <end position="62"/>
    </location>
</feature>
<dbReference type="GO" id="GO:0005829">
    <property type="term" value="C:cytosol"/>
    <property type="evidence" value="ECO:0007669"/>
    <property type="project" value="TreeGrafter"/>
</dbReference>
<dbReference type="SUPFAM" id="SSF47413">
    <property type="entry name" value="lambda repressor-like DNA-binding domains"/>
    <property type="match status" value="1"/>
</dbReference>
<dbReference type="CDD" id="cd00093">
    <property type="entry name" value="HTH_XRE"/>
    <property type="match status" value="1"/>
</dbReference>
<evidence type="ECO:0000256" key="1">
    <source>
        <dbReference type="ARBA" id="ARBA00023125"/>
    </source>
</evidence>
<sequence length="102" mass="11980">MKDILNEITRLRLERNWSEYELAKNSGLSQSTISTWYRKNQIPTIPTLNKVCHGFGITMSQFFAEGDDAINLTPKQREMLDHWSSLTKKQQELFLELFKTMP</sequence>
<keyword evidence="4" id="KW-1185">Reference proteome</keyword>
<dbReference type="Gene3D" id="1.10.260.40">
    <property type="entry name" value="lambda repressor-like DNA-binding domains"/>
    <property type="match status" value="1"/>
</dbReference>
<dbReference type="InterPro" id="IPR001387">
    <property type="entry name" value="Cro/C1-type_HTH"/>
</dbReference>
<dbReference type="AlphaFoldDB" id="A0A926DZU7"/>
<organism evidence="3 4">
    <name type="scientific">Ligaoa zhengdingensis</name>
    <dbReference type="NCBI Taxonomy" id="2763658"/>
    <lineage>
        <taxon>Bacteria</taxon>
        <taxon>Bacillati</taxon>
        <taxon>Bacillota</taxon>
        <taxon>Clostridia</taxon>
        <taxon>Eubacteriales</taxon>
        <taxon>Oscillospiraceae</taxon>
        <taxon>Ligaoa</taxon>
    </lineage>
</organism>